<dbReference type="GO" id="GO:0055085">
    <property type="term" value="P:transmembrane transport"/>
    <property type="evidence" value="ECO:0007669"/>
    <property type="project" value="UniProtKB-ARBA"/>
</dbReference>
<gene>
    <name evidence="7" type="ORF">SAMN05421806_1011104</name>
</gene>
<accession>A0A1G8UW66</accession>
<evidence type="ECO:0000256" key="1">
    <source>
        <dbReference type="ARBA" id="ARBA00005417"/>
    </source>
</evidence>
<proteinExistence type="inferred from homology"/>
<dbReference type="PROSITE" id="PS00211">
    <property type="entry name" value="ABC_TRANSPORTER_1"/>
    <property type="match status" value="1"/>
</dbReference>
<name>A0A1G8UW66_9ACTN</name>
<dbReference type="Pfam" id="PF00005">
    <property type="entry name" value="ABC_tran"/>
    <property type="match status" value="1"/>
</dbReference>
<dbReference type="InterPro" id="IPR003593">
    <property type="entry name" value="AAA+_ATPase"/>
</dbReference>
<evidence type="ECO:0000256" key="2">
    <source>
        <dbReference type="ARBA" id="ARBA00022448"/>
    </source>
</evidence>
<dbReference type="AlphaFoldDB" id="A0A1G8UW66"/>
<reference evidence="7 8" key="1">
    <citation type="submission" date="2016-10" db="EMBL/GenBank/DDBJ databases">
        <authorList>
            <person name="de Groot N.N."/>
        </authorList>
    </citation>
    <scope>NUCLEOTIDE SEQUENCE [LARGE SCALE GENOMIC DNA]</scope>
    <source>
        <strain evidence="7 8">CGMCC 4.5727</strain>
    </source>
</reference>
<comment type="similarity">
    <text evidence="1">Belongs to the ABC transporter superfamily.</text>
</comment>
<sequence length="382" mass="42222">MSDLLHGVTGEEAGEEVSVTDRHGAPSPDEGYVLEARDVSKHFTVRGTLGRTSVVRAVEHATVRLKPGRILALVGESGSGKTTLARMLARFHEPTEGEILLRGEPVRGSRRERRAYHSEVQLIFQDPFGSLNPLHRVRYNLDRALRLHQPQLDRAGRDRRITELLERVSLTPAAEFAAKFPHELSGGQRQRVVIARALAVEPKVLLGDEPISMLDVSIRLEMLNLLQRLRAEDGLALLYITHDIASARYLCDEIAVMYAGQMVESGPKEEVIAAPQHPYTKLLIESSPDPERGVEDREALFAGADELGEPPSLIDPPAGCRFHPRCPFAMQECREQEPPRTELGGGHWAKCWLHTKGRAGELAATTHAEATAARRRTPEGAS</sequence>
<dbReference type="Proteomes" id="UP000199155">
    <property type="component" value="Unassembled WGS sequence"/>
</dbReference>
<dbReference type="PANTHER" id="PTHR43776:SF8">
    <property type="entry name" value="ABC TRANSPORTER, ATP-BINDING PROTEIN"/>
    <property type="match status" value="1"/>
</dbReference>
<feature type="domain" description="ABC transporter" evidence="6">
    <location>
        <begin position="34"/>
        <end position="284"/>
    </location>
</feature>
<keyword evidence="8" id="KW-1185">Reference proteome</keyword>
<dbReference type="EMBL" id="FNFF01000001">
    <property type="protein sequence ID" value="SDJ58043.1"/>
    <property type="molecule type" value="Genomic_DNA"/>
</dbReference>
<dbReference type="CDD" id="cd03257">
    <property type="entry name" value="ABC_NikE_OppD_transporters"/>
    <property type="match status" value="1"/>
</dbReference>
<dbReference type="InterPro" id="IPR050319">
    <property type="entry name" value="ABC_transp_ATP-bind"/>
</dbReference>
<dbReference type="InterPro" id="IPR013563">
    <property type="entry name" value="Oligopep_ABC_C"/>
</dbReference>
<dbReference type="InterPro" id="IPR027417">
    <property type="entry name" value="P-loop_NTPase"/>
</dbReference>
<dbReference type="RefSeq" id="WP_245769140.1">
    <property type="nucleotide sequence ID" value="NZ_FNFF01000001.1"/>
</dbReference>
<keyword evidence="3" id="KW-0547">Nucleotide-binding</keyword>
<dbReference type="GO" id="GO:0016887">
    <property type="term" value="F:ATP hydrolysis activity"/>
    <property type="evidence" value="ECO:0007669"/>
    <property type="project" value="InterPro"/>
</dbReference>
<dbReference type="SUPFAM" id="SSF52540">
    <property type="entry name" value="P-loop containing nucleoside triphosphate hydrolases"/>
    <property type="match status" value="1"/>
</dbReference>
<evidence type="ECO:0000256" key="4">
    <source>
        <dbReference type="ARBA" id="ARBA00022840"/>
    </source>
</evidence>
<evidence type="ECO:0000313" key="7">
    <source>
        <dbReference type="EMBL" id="SDJ58043.1"/>
    </source>
</evidence>
<dbReference type="InterPro" id="IPR003439">
    <property type="entry name" value="ABC_transporter-like_ATP-bd"/>
</dbReference>
<evidence type="ECO:0000256" key="3">
    <source>
        <dbReference type="ARBA" id="ARBA00022741"/>
    </source>
</evidence>
<dbReference type="FunFam" id="3.40.50.300:FF:000016">
    <property type="entry name" value="Oligopeptide ABC transporter ATP-binding component"/>
    <property type="match status" value="1"/>
</dbReference>
<evidence type="ECO:0000259" key="6">
    <source>
        <dbReference type="PROSITE" id="PS50893"/>
    </source>
</evidence>
<dbReference type="GO" id="GO:0015833">
    <property type="term" value="P:peptide transport"/>
    <property type="evidence" value="ECO:0007669"/>
    <property type="project" value="InterPro"/>
</dbReference>
<protein>
    <submittedName>
        <fullName evidence="7">Peptide/nickel transport system ATP-binding protein</fullName>
    </submittedName>
</protein>
<dbReference type="PANTHER" id="PTHR43776">
    <property type="entry name" value="TRANSPORT ATP-BINDING PROTEIN"/>
    <property type="match status" value="1"/>
</dbReference>
<dbReference type="STRING" id="417292.SAMN05421806_1011104"/>
<dbReference type="GO" id="GO:0005524">
    <property type="term" value="F:ATP binding"/>
    <property type="evidence" value="ECO:0007669"/>
    <property type="project" value="UniProtKB-KW"/>
</dbReference>
<dbReference type="SMART" id="SM00382">
    <property type="entry name" value="AAA"/>
    <property type="match status" value="1"/>
</dbReference>
<dbReference type="Gene3D" id="3.40.50.300">
    <property type="entry name" value="P-loop containing nucleotide triphosphate hydrolases"/>
    <property type="match status" value="1"/>
</dbReference>
<feature type="region of interest" description="Disordered" evidence="5">
    <location>
        <begin position="362"/>
        <end position="382"/>
    </location>
</feature>
<dbReference type="NCBIfam" id="TIGR01727">
    <property type="entry name" value="oligo_HPY"/>
    <property type="match status" value="1"/>
</dbReference>
<keyword evidence="4 7" id="KW-0067">ATP-binding</keyword>
<dbReference type="PROSITE" id="PS50893">
    <property type="entry name" value="ABC_TRANSPORTER_2"/>
    <property type="match status" value="1"/>
</dbReference>
<feature type="compositionally biased region" description="Low complexity" evidence="5">
    <location>
        <begin position="362"/>
        <end position="371"/>
    </location>
</feature>
<feature type="region of interest" description="Disordered" evidence="5">
    <location>
        <begin position="1"/>
        <end position="28"/>
    </location>
</feature>
<organism evidence="7 8">
    <name type="scientific">Streptomyces indicus</name>
    <dbReference type="NCBI Taxonomy" id="417292"/>
    <lineage>
        <taxon>Bacteria</taxon>
        <taxon>Bacillati</taxon>
        <taxon>Actinomycetota</taxon>
        <taxon>Actinomycetes</taxon>
        <taxon>Kitasatosporales</taxon>
        <taxon>Streptomycetaceae</taxon>
        <taxon>Streptomyces</taxon>
    </lineage>
</organism>
<keyword evidence="2" id="KW-0813">Transport</keyword>
<evidence type="ECO:0000313" key="8">
    <source>
        <dbReference type="Proteomes" id="UP000199155"/>
    </source>
</evidence>
<evidence type="ECO:0000256" key="5">
    <source>
        <dbReference type="SAM" id="MobiDB-lite"/>
    </source>
</evidence>
<dbReference type="InterPro" id="IPR017871">
    <property type="entry name" value="ABC_transporter-like_CS"/>
</dbReference>
<dbReference type="Pfam" id="PF08352">
    <property type="entry name" value="oligo_HPY"/>
    <property type="match status" value="1"/>
</dbReference>